<proteinExistence type="predicted"/>
<evidence type="ECO:0000313" key="4">
    <source>
        <dbReference type="Proteomes" id="UP000017938"/>
    </source>
</evidence>
<sequence length="54" mass="5350">MIEESGCDIDLEVDGGVNLKNAAEIKAAGANILVAGSAVFHAPDPAAAVMALKA</sequence>
<dbReference type="AlphaFoldDB" id="R6TPS1"/>
<keyword evidence="1" id="KW-0479">Metal-binding</keyword>
<organism evidence="3 4">
    <name type="scientific">Candidatus Colimorpha enterica</name>
    <dbReference type="NCBI Taxonomy" id="3083063"/>
    <lineage>
        <taxon>Bacteria</taxon>
        <taxon>Pseudomonadati</taxon>
        <taxon>Bacteroidota</taxon>
        <taxon>Bacteroidia</taxon>
        <taxon>Bacteroidales</taxon>
        <taxon>Candidatus Colimorpha</taxon>
    </lineage>
</organism>
<dbReference type="STRING" id="1263015.BN580_00923"/>
<dbReference type="SUPFAM" id="SSF51366">
    <property type="entry name" value="Ribulose-phoshate binding barrel"/>
    <property type="match status" value="1"/>
</dbReference>
<dbReference type="PANTHER" id="PTHR11749">
    <property type="entry name" value="RIBULOSE-5-PHOSPHATE-3-EPIMERASE"/>
    <property type="match status" value="1"/>
</dbReference>
<dbReference type="InterPro" id="IPR000056">
    <property type="entry name" value="Ribul_P_3_epim-like"/>
</dbReference>
<protein>
    <submittedName>
        <fullName evidence="3">Ribulose-phosphate 3-epimerase</fullName>
    </submittedName>
</protein>
<evidence type="ECO:0000313" key="3">
    <source>
        <dbReference type="EMBL" id="CDC71814.1"/>
    </source>
</evidence>
<evidence type="ECO:0000256" key="1">
    <source>
        <dbReference type="ARBA" id="ARBA00022723"/>
    </source>
</evidence>
<dbReference type="GO" id="GO:0016857">
    <property type="term" value="F:racemase and epimerase activity, acting on carbohydrates and derivatives"/>
    <property type="evidence" value="ECO:0007669"/>
    <property type="project" value="InterPro"/>
</dbReference>
<comment type="caution">
    <text evidence="3">The sequence shown here is derived from an EMBL/GenBank/DDBJ whole genome shotgun (WGS) entry which is preliminary data.</text>
</comment>
<dbReference type="InterPro" id="IPR011060">
    <property type="entry name" value="RibuloseP-bd_barrel"/>
</dbReference>
<dbReference type="Pfam" id="PF00834">
    <property type="entry name" value="Ribul_P_3_epim"/>
    <property type="match status" value="1"/>
</dbReference>
<keyword evidence="2" id="KW-0413">Isomerase</keyword>
<gene>
    <name evidence="3" type="ORF">BN580_00923</name>
</gene>
<reference evidence="3" key="1">
    <citation type="submission" date="2012-11" db="EMBL/GenBank/DDBJ databases">
        <title>Dependencies among metagenomic species, viruses, plasmids and units of genetic variation.</title>
        <authorList>
            <person name="Nielsen H.B."/>
            <person name="Almeida M."/>
            <person name="Juncker A.S."/>
            <person name="Rasmussen S."/>
            <person name="Li J."/>
            <person name="Sunagawa S."/>
            <person name="Plichta D."/>
            <person name="Gautier L."/>
            <person name="Le Chatelier E."/>
            <person name="Peletier E."/>
            <person name="Bonde I."/>
            <person name="Nielsen T."/>
            <person name="Manichanh C."/>
            <person name="Arumugam M."/>
            <person name="Batto J."/>
            <person name="Santos M.B.Q.D."/>
            <person name="Blom N."/>
            <person name="Borruel N."/>
            <person name="Burgdorf K.S."/>
            <person name="Boumezbeur F."/>
            <person name="Casellas F."/>
            <person name="Dore J."/>
            <person name="Guarner F."/>
            <person name="Hansen T."/>
            <person name="Hildebrand F."/>
            <person name="Kaas R.S."/>
            <person name="Kennedy S."/>
            <person name="Kristiansen K."/>
            <person name="Kultima J.R."/>
            <person name="Leonard P."/>
            <person name="Levenez F."/>
            <person name="Lund O."/>
            <person name="Moumen B."/>
            <person name="Le Paslier D."/>
            <person name="Pons N."/>
            <person name="Pedersen O."/>
            <person name="Prifti E."/>
            <person name="Qin J."/>
            <person name="Raes J."/>
            <person name="Tap J."/>
            <person name="Tims S."/>
            <person name="Ussery D.W."/>
            <person name="Yamada T."/>
            <person name="MetaHit consortium"/>
            <person name="Renault P."/>
            <person name="Sicheritz-Ponten T."/>
            <person name="Bork P."/>
            <person name="Wang J."/>
            <person name="Brunak S."/>
            <person name="Ehrlich S.D."/>
        </authorList>
    </citation>
    <scope>NUCLEOTIDE SEQUENCE [LARGE SCALE GENOMIC DNA]</scope>
</reference>
<dbReference type="GO" id="GO:0046872">
    <property type="term" value="F:metal ion binding"/>
    <property type="evidence" value="ECO:0007669"/>
    <property type="project" value="UniProtKB-KW"/>
</dbReference>
<accession>R6TPS1</accession>
<name>R6TPS1_9BACT</name>
<dbReference type="Gene3D" id="3.20.20.70">
    <property type="entry name" value="Aldolase class I"/>
    <property type="match status" value="1"/>
</dbReference>
<dbReference type="GO" id="GO:0005975">
    <property type="term" value="P:carbohydrate metabolic process"/>
    <property type="evidence" value="ECO:0007669"/>
    <property type="project" value="InterPro"/>
</dbReference>
<dbReference type="InterPro" id="IPR013785">
    <property type="entry name" value="Aldolase_TIM"/>
</dbReference>
<dbReference type="Proteomes" id="UP000017938">
    <property type="component" value="Unassembled WGS sequence"/>
</dbReference>
<dbReference type="EMBL" id="CBFW010000085">
    <property type="protein sequence ID" value="CDC71814.1"/>
    <property type="molecule type" value="Genomic_DNA"/>
</dbReference>
<evidence type="ECO:0000256" key="2">
    <source>
        <dbReference type="ARBA" id="ARBA00023235"/>
    </source>
</evidence>